<dbReference type="PANTHER" id="PTHR30346:SF28">
    <property type="entry name" value="HTH-TYPE TRANSCRIPTIONAL REGULATOR CYNR"/>
    <property type="match status" value="1"/>
</dbReference>
<dbReference type="Gene3D" id="1.10.10.10">
    <property type="entry name" value="Winged helix-like DNA-binding domain superfamily/Winged helix DNA-binding domain"/>
    <property type="match status" value="1"/>
</dbReference>
<dbReference type="GO" id="GO:0003700">
    <property type="term" value="F:DNA-binding transcription factor activity"/>
    <property type="evidence" value="ECO:0007669"/>
    <property type="project" value="InterPro"/>
</dbReference>
<keyword evidence="2" id="KW-0805">Transcription regulation</keyword>
<keyword evidence="3 6" id="KW-0238">DNA-binding</keyword>
<dbReference type="AlphaFoldDB" id="A0A4R3Z667"/>
<dbReference type="InterPro" id="IPR000847">
    <property type="entry name" value="LysR_HTH_N"/>
</dbReference>
<evidence type="ECO:0000259" key="5">
    <source>
        <dbReference type="PROSITE" id="PS50931"/>
    </source>
</evidence>
<sequence>MLLKQMKYFITIVDCHSFTEAAELCYISQSAISQQMKALENELGVELFKRNNRQFTLTLAGEYFYRHGKELIEEIENLKKETIRRGEDQELSLKIGYLRCYGAQELHHAIAQFSKTYPEVAISITNGTHEELYELLKSHDVDLVISDQRRAFNNDYFNYELLYSDCFIEISNLNPLSQKDKLTKEDLKRISCILVSTKQQESTEKDFYQNTLGFSNQFLFAQTLEEARLMVVSNRGFLPIEAVGTLPPPAPGISRIPLYHHDKQLQRNYCAFWEKAKTSYYIEEFAELLRQLLKEI</sequence>
<dbReference type="PANTHER" id="PTHR30346">
    <property type="entry name" value="TRANSCRIPTIONAL DUAL REGULATOR HCAR-RELATED"/>
    <property type="match status" value="1"/>
</dbReference>
<gene>
    <name evidence="6" type="ORF">EDD60_102212</name>
</gene>
<comment type="similarity">
    <text evidence="1">Belongs to the LysR transcriptional regulatory family.</text>
</comment>
<dbReference type="Gene3D" id="3.40.190.10">
    <property type="entry name" value="Periplasmic binding protein-like II"/>
    <property type="match status" value="2"/>
</dbReference>
<evidence type="ECO:0000256" key="3">
    <source>
        <dbReference type="ARBA" id="ARBA00023125"/>
    </source>
</evidence>
<evidence type="ECO:0000256" key="2">
    <source>
        <dbReference type="ARBA" id="ARBA00023015"/>
    </source>
</evidence>
<dbReference type="SUPFAM" id="SSF53850">
    <property type="entry name" value="Periplasmic binding protein-like II"/>
    <property type="match status" value="1"/>
</dbReference>
<evidence type="ECO:0000256" key="1">
    <source>
        <dbReference type="ARBA" id="ARBA00009437"/>
    </source>
</evidence>
<dbReference type="FunFam" id="1.10.10.10:FF:000001">
    <property type="entry name" value="LysR family transcriptional regulator"/>
    <property type="match status" value="1"/>
</dbReference>
<evidence type="ECO:0000313" key="7">
    <source>
        <dbReference type="Proteomes" id="UP000295515"/>
    </source>
</evidence>
<dbReference type="GeneID" id="98914447"/>
<dbReference type="Proteomes" id="UP000295515">
    <property type="component" value="Unassembled WGS sequence"/>
</dbReference>
<dbReference type="RefSeq" id="WP_066443703.1">
    <property type="nucleotide sequence ID" value="NZ_CAUWFI010000003.1"/>
</dbReference>
<proteinExistence type="inferred from homology"/>
<keyword evidence="4" id="KW-0804">Transcription</keyword>
<dbReference type="GO" id="GO:0003677">
    <property type="term" value="F:DNA binding"/>
    <property type="evidence" value="ECO:0007669"/>
    <property type="project" value="UniProtKB-KW"/>
</dbReference>
<dbReference type="Pfam" id="PF00126">
    <property type="entry name" value="HTH_1"/>
    <property type="match status" value="1"/>
</dbReference>
<organism evidence="6 7">
    <name type="scientific">Longibaculum muris</name>
    <dbReference type="NCBI Taxonomy" id="1796628"/>
    <lineage>
        <taxon>Bacteria</taxon>
        <taxon>Bacillati</taxon>
        <taxon>Bacillota</taxon>
        <taxon>Erysipelotrichia</taxon>
        <taxon>Erysipelotrichales</taxon>
        <taxon>Coprobacillaceae</taxon>
        <taxon>Longibaculum</taxon>
    </lineage>
</organism>
<accession>A0A4R3Z667</accession>
<feature type="domain" description="HTH lysR-type" evidence="5">
    <location>
        <begin position="1"/>
        <end position="58"/>
    </location>
</feature>
<dbReference type="CDD" id="cd05466">
    <property type="entry name" value="PBP2_LTTR_substrate"/>
    <property type="match status" value="1"/>
</dbReference>
<protein>
    <submittedName>
        <fullName evidence="6">DNA-binding transcriptional LysR family regulator</fullName>
    </submittedName>
</protein>
<dbReference type="GO" id="GO:0032993">
    <property type="term" value="C:protein-DNA complex"/>
    <property type="evidence" value="ECO:0007669"/>
    <property type="project" value="TreeGrafter"/>
</dbReference>
<dbReference type="InterPro" id="IPR036390">
    <property type="entry name" value="WH_DNA-bd_sf"/>
</dbReference>
<reference evidence="6 7" key="1">
    <citation type="submission" date="2019-03" db="EMBL/GenBank/DDBJ databases">
        <title>Genomic Encyclopedia of Type Strains, Phase IV (KMG-IV): sequencing the most valuable type-strain genomes for metagenomic binning, comparative biology and taxonomic classification.</title>
        <authorList>
            <person name="Goeker M."/>
        </authorList>
    </citation>
    <scope>NUCLEOTIDE SEQUENCE [LARGE SCALE GENOMIC DNA]</scope>
    <source>
        <strain evidence="6 7">DSM 29487</strain>
    </source>
</reference>
<dbReference type="EMBL" id="SMCQ01000002">
    <property type="protein sequence ID" value="TCW02247.1"/>
    <property type="molecule type" value="Genomic_DNA"/>
</dbReference>
<dbReference type="InterPro" id="IPR036388">
    <property type="entry name" value="WH-like_DNA-bd_sf"/>
</dbReference>
<dbReference type="PRINTS" id="PR00039">
    <property type="entry name" value="HTHLYSR"/>
</dbReference>
<evidence type="ECO:0000256" key="4">
    <source>
        <dbReference type="ARBA" id="ARBA00023163"/>
    </source>
</evidence>
<evidence type="ECO:0000313" key="6">
    <source>
        <dbReference type="EMBL" id="TCW02247.1"/>
    </source>
</evidence>
<comment type="caution">
    <text evidence="6">The sequence shown here is derived from an EMBL/GenBank/DDBJ whole genome shotgun (WGS) entry which is preliminary data.</text>
</comment>
<keyword evidence="7" id="KW-1185">Reference proteome</keyword>
<dbReference type="InterPro" id="IPR005119">
    <property type="entry name" value="LysR_subst-bd"/>
</dbReference>
<dbReference type="Pfam" id="PF03466">
    <property type="entry name" value="LysR_substrate"/>
    <property type="match status" value="1"/>
</dbReference>
<name>A0A4R3Z667_9FIRM</name>
<dbReference type="SUPFAM" id="SSF46785">
    <property type="entry name" value="Winged helix' DNA-binding domain"/>
    <property type="match status" value="1"/>
</dbReference>
<dbReference type="PROSITE" id="PS50931">
    <property type="entry name" value="HTH_LYSR"/>
    <property type="match status" value="1"/>
</dbReference>